<proteinExistence type="predicted"/>
<evidence type="ECO:0000259" key="2">
    <source>
        <dbReference type="PROSITE" id="PS50404"/>
    </source>
</evidence>
<dbReference type="EMBL" id="KQ964266">
    <property type="protein sequence ID" value="KXJ86778.1"/>
    <property type="molecule type" value="Genomic_DNA"/>
</dbReference>
<dbReference type="GO" id="GO:0006749">
    <property type="term" value="P:glutathione metabolic process"/>
    <property type="evidence" value="ECO:0007669"/>
    <property type="project" value="TreeGrafter"/>
</dbReference>
<name>A0A136IPK2_9PEZI</name>
<keyword evidence="5" id="KW-1185">Reference proteome</keyword>
<dbReference type="CDD" id="cd03192">
    <property type="entry name" value="GST_C_Sigma_like"/>
    <property type="match status" value="1"/>
</dbReference>
<dbReference type="STRING" id="196109.A0A136IPK2"/>
<dbReference type="Pfam" id="PF14497">
    <property type="entry name" value="GST_C_3"/>
    <property type="match status" value="1"/>
</dbReference>
<dbReference type="OrthoDB" id="414243at2759"/>
<evidence type="ECO:0000259" key="3">
    <source>
        <dbReference type="PROSITE" id="PS50405"/>
    </source>
</evidence>
<dbReference type="PROSITE" id="PS50405">
    <property type="entry name" value="GST_CTER"/>
    <property type="match status" value="1"/>
</dbReference>
<dbReference type="InterPro" id="IPR036282">
    <property type="entry name" value="Glutathione-S-Trfase_C_sf"/>
</dbReference>
<dbReference type="PANTHER" id="PTHR11571">
    <property type="entry name" value="GLUTATHIONE S-TRANSFERASE"/>
    <property type="match status" value="1"/>
</dbReference>
<evidence type="ECO:0000313" key="5">
    <source>
        <dbReference type="Proteomes" id="UP000070501"/>
    </source>
</evidence>
<dbReference type="AlphaFoldDB" id="A0A136IPK2"/>
<protein>
    <submittedName>
        <fullName evidence="4">Glutathione S-transferase</fullName>
    </submittedName>
</protein>
<dbReference type="PANTHER" id="PTHR11571:SF263">
    <property type="entry name" value="GLUTATHIONE S-TRANSFERASE"/>
    <property type="match status" value="1"/>
</dbReference>
<feature type="domain" description="GST N-terminal" evidence="2">
    <location>
        <begin position="23"/>
        <end position="114"/>
    </location>
</feature>
<dbReference type="SUPFAM" id="SSF47616">
    <property type="entry name" value="GST C-terminal domain-like"/>
    <property type="match status" value="1"/>
</dbReference>
<dbReference type="Gene3D" id="3.40.30.10">
    <property type="entry name" value="Glutaredoxin"/>
    <property type="match status" value="1"/>
</dbReference>
<reference evidence="5" key="1">
    <citation type="submission" date="2016-02" db="EMBL/GenBank/DDBJ databases">
        <title>Draft genome sequence of Microdochium bolleyi, a fungal endophyte of beachgrass.</title>
        <authorList>
            <consortium name="DOE Joint Genome Institute"/>
            <person name="David A.S."/>
            <person name="May G."/>
            <person name="Haridas S."/>
            <person name="Lim J."/>
            <person name="Wang M."/>
            <person name="Labutti K."/>
            <person name="Lipzen A."/>
            <person name="Barry K."/>
            <person name="Grigoriev I.V."/>
        </authorList>
    </citation>
    <scope>NUCLEOTIDE SEQUENCE [LARGE SCALE GENOMIC DNA]</scope>
    <source>
        <strain evidence="5">J235TASD1</strain>
    </source>
</reference>
<dbReference type="InterPro" id="IPR050213">
    <property type="entry name" value="GST_superfamily"/>
</dbReference>
<evidence type="ECO:0000313" key="4">
    <source>
        <dbReference type="EMBL" id="KXJ86778.1"/>
    </source>
</evidence>
<accession>A0A136IPK2</accession>
<dbReference type="InterPro" id="IPR004045">
    <property type="entry name" value="Glutathione_S-Trfase_N"/>
</dbReference>
<dbReference type="InterPro" id="IPR010987">
    <property type="entry name" value="Glutathione-S-Trfase_C-like"/>
</dbReference>
<dbReference type="Gene3D" id="1.20.1050.10">
    <property type="match status" value="1"/>
</dbReference>
<dbReference type="PROSITE" id="PS50404">
    <property type="entry name" value="GST_NTER"/>
    <property type="match status" value="1"/>
</dbReference>
<dbReference type="InterPro" id="IPR004046">
    <property type="entry name" value="GST_C"/>
</dbReference>
<keyword evidence="4" id="KW-0808">Transferase</keyword>
<sequence>MSGSPDSKRQKTADGPKPSHGVEYELIYWPGIPGRGEHIRLCLEEGGASYTDTALVEGEGGGAPAVMAQIAASNKGTATSPPPLAPPILRHGDLTISQLPNILMYLGPRLGLAPGSADGASSSAPYMINQLALTALDGLSNEPHDCHHPVAVGDYYEDQKEEAKRKSKDYVQNRLPKFLGYFQRVLEGEASGQGPWLHGGALSWADVVLFQCVDGVKFAFPKALTAAEKSGKYDKVFALHAAVQERPKIKQYLESSRRQKYSMGIYRYYEELDFDLEG</sequence>
<dbReference type="Proteomes" id="UP000070501">
    <property type="component" value="Unassembled WGS sequence"/>
</dbReference>
<organism evidence="4 5">
    <name type="scientific">Microdochium bolleyi</name>
    <dbReference type="NCBI Taxonomy" id="196109"/>
    <lineage>
        <taxon>Eukaryota</taxon>
        <taxon>Fungi</taxon>
        <taxon>Dikarya</taxon>
        <taxon>Ascomycota</taxon>
        <taxon>Pezizomycotina</taxon>
        <taxon>Sordariomycetes</taxon>
        <taxon>Xylariomycetidae</taxon>
        <taxon>Xylariales</taxon>
        <taxon>Microdochiaceae</taxon>
        <taxon>Microdochium</taxon>
    </lineage>
</organism>
<evidence type="ECO:0000256" key="1">
    <source>
        <dbReference type="SAM" id="MobiDB-lite"/>
    </source>
</evidence>
<feature type="domain" description="GST C-terminal" evidence="3">
    <location>
        <begin position="121"/>
        <end position="262"/>
    </location>
</feature>
<dbReference type="FunFam" id="1.20.1050.10:FF:000051">
    <property type="entry name" value="Glutathione S-transferase"/>
    <property type="match status" value="1"/>
</dbReference>
<dbReference type="SUPFAM" id="SSF52833">
    <property type="entry name" value="Thioredoxin-like"/>
    <property type="match status" value="1"/>
</dbReference>
<feature type="region of interest" description="Disordered" evidence="1">
    <location>
        <begin position="1"/>
        <end position="20"/>
    </location>
</feature>
<dbReference type="GO" id="GO:0004364">
    <property type="term" value="F:glutathione transferase activity"/>
    <property type="evidence" value="ECO:0007669"/>
    <property type="project" value="TreeGrafter"/>
</dbReference>
<gene>
    <name evidence="4" type="ORF">Micbo1qcDRAFT_152784</name>
</gene>
<dbReference type="InParanoid" id="A0A136IPK2"/>
<feature type="compositionally biased region" description="Basic and acidic residues" evidence="1">
    <location>
        <begin position="1"/>
        <end position="14"/>
    </location>
</feature>
<dbReference type="InterPro" id="IPR036249">
    <property type="entry name" value="Thioredoxin-like_sf"/>
</dbReference>